<organism evidence="1 2">
    <name type="scientific">Kickxella alabastrina</name>
    <dbReference type="NCBI Taxonomy" id="61397"/>
    <lineage>
        <taxon>Eukaryota</taxon>
        <taxon>Fungi</taxon>
        <taxon>Fungi incertae sedis</taxon>
        <taxon>Zoopagomycota</taxon>
        <taxon>Kickxellomycotina</taxon>
        <taxon>Kickxellomycetes</taxon>
        <taxon>Kickxellales</taxon>
        <taxon>Kickxellaceae</taxon>
        <taxon>Kickxella</taxon>
    </lineage>
</organism>
<dbReference type="EMBL" id="JANBPG010002723">
    <property type="protein sequence ID" value="KAJ1884837.1"/>
    <property type="molecule type" value="Genomic_DNA"/>
</dbReference>
<reference evidence="1" key="1">
    <citation type="submission" date="2022-07" db="EMBL/GenBank/DDBJ databases">
        <title>Phylogenomic reconstructions and comparative analyses of Kickxellomycotina fungi.</title>
        <authorList>
            <person name="Reynolds N.K."/>
            <person name="Stajich J.E."/>
            <person name="Barry K."/>
            <person name="Grigoriev I.V."/>
            <person name="Crous P."/>
            <person name="Smith M.E."/>
        </authorList>
    </citation>
    <scope>NUCLEOTIDE SEQUENCE</scope>
    <source>
        <strain evidence="1">Benny 63K</strain>
    </source>
</reference>
<keyword evidence="2" id="KW-1185">Reference proteome</keyword>
<dbReference type="Proteomes" id="UP001150581">
    <property type="component" value="Unassembled WGS sequence"/>
</dbReference>
<accession>A0ACC1I4Q0</accession>
<sequence>MQFAKALALTAVVVAVVAQQIDEEPVVITKDSVTASTPIASITEGSTAESVIDSTEESVVESVVESTEESVVESAEESAEDSTEESAEESAEESSSSEDVGEIGGEPVVITNSTPVSKPSGNASASELDTLADEESESASASKLGSKSSSHSAHDSSSSGAAKVVASAAAGIFAIAAFF</sequence>
<comment type="caution">
    <text evidence="1">The sequence shown here is derived from an EMBL/GenBank/DDBJ whole genome shotgun (WGS) entry which is preliminary data.</text>
</comment>
<proteinExistence type="predicted"/>
<name>A0ACC1I4Q0_9FUNG</name>
<evidence type="ECO:0000313" key="2">
    <source>
        <dbReference type="Proteomes" id="UP001150581"/>
    </source>
</evidence>
<protein>
    <submittedName>
        <fullName evidence="1">Uncharacterized protein</fullName>
    </submittedName>
</protein>
<gene>
    <name evidence="1" type="ORF">LPJ66_010418</name>
</gene>
<evidence type="ECO:0000313" key="1">
    <source>
        <dbReference type="EMBL" id="KAJ1884837.1"/>
    </source>
</evidence>